<dbReference type="InterPro" id="IPR036028">
    <property type="entry name" value="SH3-like_dom_sf"/>
</dbReference>
<reference evidence="4 5" key="1">
    <citation type="journal article" date="2007" name="Science">
        <title>Sea anemone genome reveals ancestral eumetazoan gene repertoire and genomic organization.</title>
        <authorList>
            <person name="Putnam N.H."/>
            <person name="Srivastava M."/>
            <person name="Hellsten U."/>
            <person name="Dirks B."/>
            <person name="Chapman J."/>
            <person name="Salamov A."/>
            <person name="Terry A."/>
            <person name="Shapiro H."/>
            <person name="Lindquist E."/>
            <person name="Kapitonov V.V."/>
            <person name="Jurka J."/>
            <person name="Genikhovich G."/>
            <person name="Grigoriev I.V."/>
            <person name="Lucas S.M."/>
            <person name="Steele R.E."/>
            <person name="Finnerty J.R."/>
            <person name="Technau U."/>
            <person name="Martindale M.Q."/>
            <person name="Rokhsar D.S."/>
        </authorList>
    </citation>
    <scope>NUCLEOTIDE SEQUENCE [LARGE SCALE GENOMIC DNA]</scope>
    <source>
        <strain evidence="5">CH2 X CH6</strain>
    </source>
</reference>
<evidence type="ECO:0000256" key="2">
    <source>
        <dbReference type="PROSITE-ProRule" id="PRU00192"/>
    </source>
</evidence>
<gene>
    <name evidence="4" type="ORF">NEMVEDRAFT_v1g218339</name>
</gene>
<dbReference type="eggNOG" id="ENOG502SCR4">
    <property type="taxonomic scope" value="Eukaryota"/>
</dbReference>
<dbReference type="PhylomeDB" id="A7SVZ7"/>
<accession>A7SVZ7</accession>
<evidence type="ECO:0000259" key="3">
    <source>
        <dbReference type="PROSITE" id="PS50002"/>
    </source>
</evidence>
<dbReference type="GO" id="GO:0007015">
    <property type="term" value="P:actin filament organization"/>
    <property type="evidence" value="ECO:0000318"/>
    <property type="project" value="GO_Central"/>
</dbReference>
<keyword evidence="1 2" id="KW-0728">SH3 domain</keyword>
<proteinExistence type="predicted"/>
<feature type="domain" description="SH3" evidence="3">
    <location>
        <begin position="371"/>
        <end position="440"/>
    </location>
</feature>
<dbReference type="EMBL" id="DS469848">
    <property type="protein sequence ID" value="EDO32133.1"/>
    <property type="molecule type" value="Genomic_DNA"/>
</dbReference>
<protein>
    <recommendedName>
        <fullName evidence="3">SH3 domain-containing protein</fullName>
    </recommendedName>
</protein>
<evidence type="ECO:0000313" key="4">
    <source>
        <dbReference type="EMBL" id="EDO32133.1"/>
    </source>
</evidence>
<dbReference type="PROSITE" id="PS50002">
    <property type="entry name" value="SH3"/>
    <property type="match status" value="1"/>
</dbReference>
<dbReference type="InParanoid" id="A7SVZ7"/>
<sequence>MAGAWQSGYLPVNDESYAIQFYLVVSNNQNSKLTVSTQKPKCCWQVEPGDTDCESMVLIGGNEVVVSPKSTANITFIFPTLYPLDRIGKCHFGIKAKGHTYQHVTLFNTTEPRDAVDWKESLEGFGGGYKECAGVDLVNILKRSEDQDPRNDCKPVNCMDKYNGKRTFFDKERGKCVPAHNCYTKTDDEKALPDIAFDKDNNGCKSLISEKLTDKQIKFLHDKADKSSLAIHRYNLEDVKEINPIPLNCNHGRRVGSVCVCNDGWGTDTTVVPGGEMRYIYNWCNLELRSKRLMPTSIQKTVMITVSYKKLLLGSGGGKTLCEGLLIGWIIIIWGCFIASDHDDLPAHELADRLDSGSETQEELSDASLSDRPRHAVVHTSYRPKNPDELCLEKGQHIRDIRECKRRGWMKGSLQGKGGVFPNEPCEGLLRQEFVHILTGDENEDSNRSLEYRTRIVYSHFSVY</sequence>
<dbReference type="SMART" id="SM00326">
    <property type="entry name" value="SH3"/>
    <property type="match status" value="1"/>
</dbReference>
<dbReference type="Gene3D" id="2.30.30.40">
    <property type="entry name" value="SH3 Domains"/>
    <property type="match status" value="1"/>
</dbReference>
<dbReference type="SUPFAM" id="SSF50044">
    <property type="entry name" value="SH3-domain"/>
    <property type="match status" value="1"/>
</dbReference>
<dbReference type="Pfam" id="PF07653">
    <property type="entry name" value="SH3_2"/>
    <property type="match status" value="1"/>
</dbReference>
<dbReference type="GO" id="GO:0016477">
    <property type="term" value="P:cell migration"/>
    <property type="evidence" value="ECO:0000318"/>
    <property type="project" value="GO_Central"/>
</dbReference>
<name>A7SVZ7_NEMVE</name>
<dbReference type="Proteomes" id="UP000001593">
    <property type="component" value="Unassembled WGS sequence"/>
</dbReference>
<dbReference type="HOGENOM" id="CLU_589648_0_0_1"/>
<evidence type="ECO:0000313" key="5">
    <source>
        <dbReference type="Proteomes" id="UP000001593"/>
    </source>
</evidence>
<dbReference type="STRING" id="45351.A7SVZ7"/>
<organism evidence="4 5">
    <name type="scientific">Nematostella vectensis</name>
    <name type="common">Starlet sea anemone</name>
    <dbReference type="NCBI Taxonomy" id="45351"/>
    <lineage>
        <taxon>Eukaryota</taxon>
        <taxon>Metazoa</taxon>
        <taxon>Cnidaria</taxon>
        <taxon>Anthozoa</taxon>
        <taxon>Hexacorallia</taxon>
        <taxon>Actiniaria</taxon>
        <taxon>Edwardsiidae</taxon>
        <taxon>Nematostella</taxon>
    </lineage>
</organism>
<keyword evidence="5" id="KW-1185">Reference proteome</keyword>
<dbReference type="InterPro" id="IPR001452">
    <property type="entry name" value="SH3_domain"/>
</dbReference>
<dbReference type="OMA" id="PLNCNHG"/>
<evidence type="ECO:0000256" key="1">
    <source>
        <dbReference type="ARBA" id="ARBA00022443"/>
    </source>
</evidence>
<dbReference type="AlphaFoldDB" id="A7SVZ7"/>